<protein>
    <recommendedName>
        <fullName evidence="5">Tetratricopeptide repeat-containing protein</fullName>
    </recommendedName>
</protein>
<dbReference type="Proteomes" id="UP000663935">
    <property type="component" value="Chromosome"/>
</dbReference>
<keyword evidence="1" id="KW-0175">Coiled coil</keyword>
<evidence type="ECO:0008006" key="5">
    <source>
        <dbReference type="Google" id="ProtNLM"/>
    </source>
</evidence>
<evidence type="ECO:0000313" key="4">
    <source>
        <dbReference type="Proteomes" id="UP000663935"/>
    </source>
</evidence>
<proteinExistence type="predicted"/>
<keyword evidence="2" id="KW-1133">Transmembrane helix</keyword>
<dbReference type="InterPro" id="IPR011990">
    <property type="entry name" value="TPR-like_helical_dom_sf"/>
</dbReference>
<evidence type="ECO:0000256" key="1">
    <source>
        <dbReference type="SAM" id="Coils"/>
    </source>
</evidence>
<evidence type="ECO:0000313" key="3">
    <source>
        <dbReference type="EMBL" id="QTD36725.1"/>
    </source>
</evidence>
<evidence type="ECO:0000256" key="2">
    <source>
        <dbReference type="SAM" id="Phobius"/>
    </source>
</evidence>
<gene>
    <name evidence="3" type="ORF">JL193_11315</name>
</gene>
<feature type="coiled-coil region" evidence="1">
    <location>
        <begin position="168"/>
        <end position="195"/>
    </location>
</feature>
<accession>A0ABX7SR56</accession>
<dbReference type="RefSeq" id="WP_207970907.1">
    <property type="nucleotide sequence ID" value="NZ_CP071795.1"/>
</dbReference>
<keyword evidence="4" id="KW-1185">Reference proteome</keyword>
<reference evidence="3 4" key="1">
    <citation type="submission" date="2021-03" db="EMBL/GenBank/DDBJ databases">
        <title>Complete genome of Polaribacter_sp.G4M1.</title>
        <authorList>
            <person name="Jeong S.W."/>
            <person name="Bae J.W."/>
        </authorList>
    </citation>
    <scope>NUCLEOTIDE SEQUENCE [LARGE SCALE GENOMIC DNA]</scope>
    <source>
        <strain evidence="3 4">G4M1</strain>
    </source>
</reference>
<dbReference type="SUPFAM" id="SSF48452">
    <property type="entry name" value="TPR-like"/>
    <property type="match status" value="1"/>
</dbReference>
<sequence length="478" mass="56220">MIFYLGNINQNILDMEINSFKKYLIILLSFFYSLIYNCQNVDSLKHKSTDDLFSLYENTEKIEDKILIIKTFVKKAKTNNSKDDIITGYYVLAGLYNDINVLKYSDSIISLTSKNPSAYHPAYDYLTKAYFFQDRYDYVNAIDNYIIVNEYAKKTNNTELIILANYSIGCLKRKIKEYNGALKLLKENLNYALRENNRTHKLLSLIEISNIYTETKNIDSLKIYSEQGKELSLILKDTISYHHFLTNEAISSYNEEDIQEAIIKLEKEKVFFESKKESKYLLYPYFYLANANIIIDDEKEALKYFKKVDSIYQLEKSISPFVKDAYSYLIDYYKKSGNLENQLKYVNRLITFDSIVNVNDLFLNKRIYKEYDIPKLNAEKKNIIATMQIKEQKLFIVLITLGIILLSVSIILSYQYKKRKFYKKKVEVIMSTKDIKDIKDINIPKDIVGEILLKLEEFELNQKYLSKKITLNSLAKGY</sequence>
<feature type="transmembrane region" description="Helical" evidence="2">
    <location>
        <begin position="394"/>
        <end position="414"/>
    </location>
</feature>
<name>A0ABX7SR56_9FLAO</name>
<dbReference type="EMBL" id="CP071795">
    <property type="protein sequence ID" value="QTD36725.1"/>
    <property type="molecule type" value="Genomic_DNA"/>
</dbReference>
<keyword evidence="2" id="KW-0812">Transmembrane</keyword>
<organism evidence="3 4">
    <name type="scientific">Polaribacter batillariae</name>
    <dbReference type="NCBI Taxonomy" id="2808900"/>
    <lineage>
        <taxon>Bacteria</taxon>
        <taxon>Pseudomonadati</taxon>
        <taxon>Bacteroidota</taxon>
        <taxon>Flavobacteriia</taxon>
        <taxon>Flavobacteriales</taxon>
        <taxon>Flavobacteriaceae</taxon>
    </lineage>
</organism>
<keyword evidence="2" id="KW-0472">Membrane</keyword>
<dbReference type="Gene3D" id="1.25.40.10">
    <property type="entry name" value="Tetratricopeptide repeat domain"/>
    <property type="match status" value="1"/>
</dbReference>